<name>L7KIP0_9ACTN</name>
<dbReference type="SUPFAM" id="SSF55811">
    <property type="entry name" value="Nudix"/>
    <property type="match status" value="1"/>
</dbReference>
<evidence type="ECO:0000256" key="10">
    <source>
        <dbReference type="ARBA" id="ARBA00035861"/>
    </source>
</evidence>
<comment type="catalytic activity">
    <reaction evidence="10">
        <text>8-oxo-dGTP + H2O = 8-oxo-dGMP + diphosphate + H(+)</text>
        <dbReference type="Rhea" id="RHEA:31575"/>
        <dbReference type="ChEBI" id="CHEBI:15377"/>
        <dbReference type="ChEBI" id="CHEBI:15378"/>
        <dbReference type="ChEBI" id="CHEBI:33019"/>
        <dbReference type="ChEBI" id="CHEBI:63224"/>
        <dbReference type="ChEBI" id="CHEBI:77896"/>
        <dbReference type="EC" id="3.6.1.55"/>
    </reaction>
</comment>
<evidence type="ECO:0000256" key="5">
    <source>
        <dbReference type="ARBA" id="ARBA00022723"/>
    </source>
</evidence>
<dbReference type="GO" id="GO:0006281">
    <property type="term" value="P:DNA repair"/>
    <property type="evidence" value="ECO:0007669"/>
    <property type="project" value="UniProtKB-KW"/>
</dbReference>
<dbReference type="PANTHER" id="PTHR47707">
    <property type="entry name" value="8-OXO-DGTP DIPHOSPHATASE"/>
    <property type="match status" value="1"/>
</dbReference>
<dbReference type="GO" id="GO:0044716">
    <property type="term" value="F:8-oxo-GDP phosphatase activity"/>
    <property type="evidence" value="ECO:0007669"/>
    <property type="project" value="TreeGrafter"/>
</dbReference>
<evidence type="ECO:0000256" key="4">
    <source>
        <dbReference type="ARBA" id="ARBA00022705"/>
    </source>
</evidence>
<keyword evidence="3" id="KW-0515">Mutator protein</keyword>
<evidence type="ECO:0000256" key="2">
    <source>
        <dbReference type="ARBA" id="ARBA00005582"/>
    </source>
</evidence>
<dbReference type="InterPro" id="IPR020084">
    <property type="entry name" value="NUDIX_hydrolase_CS"/>
</dbReference>
<dbReference type="Proteomes" id="UP000010988">
    <property type="component" value="Unassembled WGS sequence"/>
</dbReference>
<evidence type="ECO:0000256" key="11">
    <source>
        <dbReference type="ARBA" id="ARBA00038905"/>
    </source>
</evidence>
<dbReference type="GO" id="GO:0044715">
    <property type="term" value="F:8-oxo-dGDP phosphatase activity"/>
    <property type="evidence" value="ECO:0007669"/>
    <property type="project" value="TreeGrafter"/>
</dbReference>
<keyword evidence="15" id="KW-1185">Reference proteome</keyword>
<dbReference type="PRINTS" id="PR00502">
    <property type="entry name" value="NUDIXFAMILY"/>
</dbReference>
<gene>
    <name evidence="14" type="ORF">GOACH_03_05860</name>
</gene>
<dbReference type="PROSITE" id="PS00893">
    <property type="entry name" value="NUDIX_BOX"/>
    <property type="match status" value="1"/>
</dbReference>
<dbReference type="STRING" id="1220583.GOACH_03_05860"/>
<dbReference type="GO" id="GO:0035539">
    <property type="term" value="F:8-oxo-7,8-dihydrodeoxyguanosine triphosphate pyrophosphatase activity"/>
    <property type="evidence" value="ECO:0007669"/>
    <property type="project" value="UniProtKB-EC"/>
</dbReference>
<dbReference type="RefSeq" id="WP_005171144.1">
    <property type="nucleotide sequence ID" value="NZ_BANR01000003.1"/>
</dbReference>
<evidence type="ECO:0000256" key="7">
    <source>
        <dbReference type="ARBA" id="ARBA00022801"/>
    </source>
</evidence>
<keyword evidence="9" id="KW-0234">DNA repair</keyword>
<keyword evidence="6" id="KW-0227">DNA damage</keyword>
<organism evidence="14 15">
    <name type="scientific">Gordonia aichiensis NBRC 108223</name>
    <dbReference type="NCBI Taxonomy" id="1220583"/>
    <lineage>
        <taxon>Bacteria</taxon>
        <taxon>Bacillati</taxon>
        <taxon>Actinomycetota</taxon>
        <taxon>Actinomycetes</taxon>
        <taxon>Mycobacteriales</taxon>
        <taxon>Gordoniaceae</taxon>
        <taxon>Gordonia</taxon>
    </lineage>
</organism>
<feature type="domain" description="Nudix hydrolase" evidence="13">
    <location>
        <begin position="1"/>
        <end position="125"/>
    </location>
</feature>
<evidence type="ECO:0000313" key="15">
    <source>
        <dbReference type="Proteomes" id="UP000010988"/>
    </source>
</evidence>
<evidence type="ECO:0000256" key="6">
    <source>
        <dbReference type="ARBA" id="ARBA00022763"/>
    </source>
</evidence>
<dbReference type="PANTHER" id="PTHR47707:SF1">
    <property type="entry name" value="NUDIX HYDROLASE FAMILY PROTEIN"/>
    <property type="match status" value="1"/>
</dbReference>
<dbReference type="EMBL" id="BANR01000003">
    <property type="protein sequence ID" value="GAC47563.1"/>
    <property type="molecule type" value="Genomic_DNA"/>
</dbReference>
<evidence type="ECO:0000313" key="14">
    <source>
        <dbReference type="EMBL" id="GAC47563.1"/>
    </source>
</evidence>
<reference evidence="14 15" key="1">
    <citation type="submission" date="2012-12" db="EMBL/GenBank/DDBJ databases">
        <title>Whole genome shotgun sequence of Gordonia aichiensis NBRC 108223.</title>
        <authorList>
            <person name="Isaki-Nakamura S."/>
            <person name="Hosoyama A."/>
            <person name="Tsuchikane K."/>
            <person name="Ando Y."/>
            <person name="Baba S."/>
            <person name="Ohji S."/>
            <person name="Hamada M."/>
            <person name="Tamura T."/>
            <person name="Yamazoe A."/>
            <person name="Yamazaki S."/>
            <person name="Fujita N."/>
        </authorList>
    </citation>
    <scope>NUCLEOTIDE SEQUENCE [LARGE SCALE GENOMIC DNA]</scope>
    <source>
        <strain evidence="14 15">NBRC 108223</strain>
    </source>
</reference>
<protein>
    <recommendedName>
        <fullName evidence="11">8-oxo-dGTP diphosphatase</fullName>
        <ecNumber evidence="11">3.6.1.55</ecNumber>
    </recommendedName>
</protein>
<dbReference type="PROSITE" id="PS51462">
    <property type="entry name" value="NUDIX"/>
    <property type="match status" value="1"/>
</dbReference>
<evidence type="ECO:0000259" key="13">
    <source>
        <dbReference type="PROSITE" id="PS51462"/>
    </source>
</evidence>
<dbReference type="Pfam" id="PF00293">
    <property type="entry name" value="NUDIX"/>
    <property type="match status" value="1"/>
</dbReference>
<dbReference type="InterPro" id="IPR020476">
    <property type="entry name" value="Nudix_hydrolase"/>
</dbReference>
<dbReference type="OrthoDB" id="9774600at2"/>
<evidence type="ECO:0000256" key="3">
    <source>
        <dbReference type="ARBA" id="ARBA00022457"/>
    </source>
</evidence>
<evidence type="ECO:0000256" key="8">
    <source>
        <dbReference type="ARBA" id="ARBA00022842"/>
    </source>
</evidence>
<sequence>MSGRMVVAGAVTSADGRLLLAQRRYPPEVAGLWELPGGKVEEGEDPAQALRRELREELDVDVEVGTRLERSVELAHDLTLVALWARIVGGEPRAVEHSRLRWVTVDELDEMAASGAIVPADTVWLPELSLRISGGAH</sequence>
<dbReference type="AlphaFoldDB" id="L7KIP0"/>
<accession>L7KIP0</accession>
<dbReference type="GO" id="GO:0006260">
    <property type="term" value="P:DNA replication"/>
    <property type="evidence" value="ECO:0007669"/>
    <property type="project" value="UniProtKB-KW"/>
</dbReference>
<evidence type="ECO:0000256" key="12">
    <source>
        <dbReference type="RuleBase" id="RU003476"/>
    </source>
</evidence>
<dbReference type="InterPro" id="IPR000086">
    <property type="entry name" value="NUDIX_hydrolase_dom"/>
</dbReference>
<comment type="cofactor">
    <cofactor evidence="1">
        <name>Mg(2+)</name>
        <dbReference type="ChEBI" id="CHEBI:18420"/>
    </cofactor>
</comment>
<comment type="caution">
    <text evidence="14">The sequence shown here is derived from an EMBL/GenBank/DDBJ whole genome shotgun (WGS) entry which is preliminary data.</text>
</comment>
<evidence type="ECO:0000256" key="1">
    <source>
        <dbReference type="ARBA" id="ARBA00001946"/>
    </source>
</evidence>
<dbReference type="GO" id="GO:0008413">
    <property type="term" value="F:8-oxo-7,8-dihydroguanosine triphosphate pyrophosphatase activity"/>
    <property type="evidence" value="ECO:0007669"/>
    <property type="project" value="TreeGrafter"/>
</dbReference>
<dbReference type="CDD" id="cd03425">
    <property type="entry name" value="NUDIX_MutT_NudA_like"/>
    <property type="match status" value="1"/>
</dbReference>
<keyword evidence="4" id="KW-0235">DNA replication</keyword>
<dbReference type="InterPro" id="IPR015797">
    <property type="entry name" value="NUDIX_hydrolase-like_dom_sf"/>
</dbReference>
<evidence type="ECO:0000256" key="9">
    <source>
        <dbReference type="ARBA" id="ARBA00023204"/>
    </source>
</evidence>
<dbReference type="InterPro" id="IPR047127">
    <property type="entry name" value="MutT-like"/>
</dbReference>
<keyword evidence="7 12" id="KW-0378">Hydrolase</keyword>
<proteinExistence type="inferred from homology"/>
<dbReference type="GO" id="GO:0046872">
    <property type="term" value="F:metal ion binding"/>
    <property type="evidence" value="ECO:0007669"/>
    <property type="project" value="UniProtKB-KW"/>
</dbReference>
<comment type="similarity">
    <text evidence="2 12">Belongs to the Nudix hydrolase family.</text>
</comment>
<keyword evidence="8" id="KW-0460">Magnesium</keyword>
<dbReference type="Gene3D" id="3.90.79.10">
    <property type="entry name" value="Nucleoside Triphosphate Pyrophosphohydrolase"/>
    <property type="match status" value="1"/>
</dbReference>
<dbReference type="eggNOG" id="COG1051">
    <property type="taxonomic scope" value="Bacteria"/>
</dbReference>
<keyword evidence="5" id="KW-0479">Metal-binding</keyword>
<dbReference type="EC" id="3.6.1.55" evidence="11"/>